<dbReference type="InterPro" id="IPR001584">
    <property type="entry name" value="Integrase_cat-core"/>
</dbReference>
<feature type="domain" description="Integrase catalytic" evidence="1">
    <location>
        <begin position="63"/>
        <end position="227"/>
    </location>
</feature>
<dbReference type="PROSITE" id="PS50994">
    <property type="entry name" value="INTEGRASE"/>
    <property type="match status" value="1"/>
</dbReference>
<reference evidence="2 3" key="2">
    <citation type="submission" date="2016-05" db="EMBL/GenBank/DDBJ databases">
        <title>Lineage-specific infection strategies underlie the spectrum of fungal disease in amphibians.</title>
        <authorList>
            <person name="Cuomo C.A."/>
            <person name="Farrer R.A."/>
            <person name="James T."/>
            <person name="Longcore J."/>
            <person name="Birren B."/>
        </authorList>
    </citation>
    <scope>NUCLEOTIDE SEQUENCE [LARGE SCALE GENOMIC DNA]</scope>
    <source>
        <strain evidence="2 3">JEL423</strain>
    </source>
</reference>
<dbReference type="Pfam" id="PF00665">
    <property type="entry name" value="rve"/>
    <property type="match status" value="1"/>
</dbReference>
<organism evidence="2 3">
    <name type="scientific">Batrachochytrium dendrobatidis (strain JEL423)</name>
    <dbReference type="NCBI Taxonomy" id="403673"/>
    <lineage>
        <taxon>Eukaryota</taxon>
        <taxon>Fungi</taxon>
        <taxon>Fungi incertae sedis</taxon>
        <taxon>Chytridiomycota</taxon>
        <taxon>Chytridiomycota incertae sedis</taxon>
        <taxon>Chytridiomycetes</taxon>
        <taxon>Rhizophydiales</taxon>
        <taxon>Rhizophydiales incertae sedis</taxon>
        <taxon>Batrachochytrium</taxon>
    </lineage>
</organism>
<dbReference type="SUPFAM" id="SSF53098">
    <property type="entry name" value="Ribonuclease H-like"/>
    <property type="match status" value="1"/>
</dbReference>
<gene>
    <name evidence="2" type="ORF">BDEG_27203</name>
</gene>
<proteinExistence type="predicted"/>
<dbReference type="GO" id="GO:0015074">
    <property type="term" value="P:DNA integration"/>
    <property type="evidence" value="ECO:0007669"/>
    <property type="project" value="InterPro"/>
</dbReference>
<dbReference type="EMBL" id="DS022311">
    <property type="protein sequence ID" value="OAJ43890.1"/>
    <property type="molecule type" value="Genomic_DNA"/>
</dbReference>
<dbReference type="InterPro" id="IPR036397">
    <property type="entry name" value="RNaseH_sf"/>
</dbReference>
<reference evidence="2 3" key="1">
    <citation type="submission" date="2006-10" db="EMBL/GenBank/DDBJ databases">
        <title>The Genome Sequence of Batrachochytrium dendrobatidis JEL423.</title>
        <authorList>
            <consortium name="The Broad Institute Genome Sequencing Platform"/>
            <person name="Birren B."/>
            <person name="Lander E."/>
            <person name="Galagan J."/>
            <person name="Cuomo C."/>
            <person name="Devon K."/>
            <person name="Jaffe D."/>
            <person name="Butler J."/>
            <person name="Alvarez P."/>
            <person name="Gnerre S."/>
            <person name="Grabherr M."/>
            <person name="Kleber M."/>
            <person name="Mauceli E."/>
            <person name="Brockman W."/>
            <person name="Young S."/>
            <person name="LaButti K."/>
            <person name="Sykes S."/>
            <person name="DeCaprio D."/>
            <person name="Crawford M."/>
            <person name="Koehrsen M."/>
            <person name="Engels R."/>
            <person name="Montgomery P."/>
            <person name="Pearson M."/>
            <person name="Howarth C."/>
            <person name="Larson L."/>
            <person name="White J."/>
            <person name="O'Leary S."/>
            <person name="Kodira C."/>
            <person name="Zeng Q."/>
            <person name="Yandava C."/>
            <person name="Alvarado L."/>
            <person name="Longcore J."/>
            <person name="James T."/>
        </authorList>
    </citation>
    <scope>NUCLEOTIDE SEQUENCE [LARGE SCALE GENOMIC DNA]</scope>
    <source>
        <strain evidence="2 3">JEL423</strain>
    </source>
</reference>
<dbReference type="Proteomes" id="UP000077115">
    <property type="component" value="Unassembled WGS sequence"/>
</dbReference>
<dbReference type="PANTHER" id="PTHR46585">
    <property type="entry name" value="INTEGRASE CORE DOMAIN CONTAINING PROTEIN"/>
    <property type="match status" value="1"/>
</dbReference>
<sequence>MDYNTDEYVMDKLYELYYSPKTGLISAQRLYLKLNKEVPISQIIKFLDQQEVHQLHQESQRKPAFSPITVYSVNDQWQVDLIDLSKYSRWNAGYKYLLCAIDVFSRKSFVVAMKKKSNTTDAMRVILDVQKPILIQSDNGTEFLNNNFQSLLQAKGVCHITVNVGDHNIQGLIERFNRTLENIIARYQESRKSNRYIDVLQDIVFNYNNTYHRGVNDIPQQLYLGNQSTGTMNVKITKHSIKVGDRVRILKGKQTFRKGYVSKYSNGIYTVSYKYYELERVEGTETFLIEPRHREPTMTNKERRNKRELQELARVQGPANKKRRTFGATYFLKNYKDYLQCIKNWDAYSSQEQDQLRKWYREYYSHNKEVERKRYKDYYASNAKAERERLKKLLRLVEITISLPVATPSPSASSSNEWKLDGDSLGSYLLWFSR</sequence>
<accession>A0A177WWY8</accession>
<dbReference type="VEuPathDB" id="FungiDB:BDEG_27203"/>
<evidence type="ECO:0000313" key="3">
    <source>
        <dbReference type="Proteomes" id="UP000077115"/>
    </source>
</evidence>
<name>A0A177WWY8_BATDL</name>
<dbReference type="AlphaFoldDB" id="A0A177WWY8"/>
<dbReference type="PANTHER" id="PTHR46585:SF1">
    <property type="entry name" value="CHROMO DOMAIN-CONTAINING PROTEIN"/>
    <property type="match status" value="1"/>
</dbReference>
<evidence type="ECO:0000259" key="1">
    <source>
        <dbReference type="PROSITE" id="PS50994"/>
    </source>
</evidence>
<dbReference type="GO" id="GO:0003676">
    <property type="term" value="F:nucleic acid binding"/>
    <property type="evidence" value="ECO:0007669"/>
    <property type="project" value="InterPro"/>
</dbReference>
<evidence type="ECO:0000313" key="2">
    <source>
        <dbReference type="EMBL" id="OAJ43890.1"/>
    </source>
</evidence>
<dbReference type="InterPro" id="IPR012337">
    <property type="entry name" value="RNaseH-like_sf"/>
</dbReference>
<dbReference type="Gene3D" id="3.30.420.10">
    <property type="entry name" value="Ribonuclease H-like superfamily/Ribonuclease H"/>
    <property type="match status" value="1"/>
</dbReference>
<dbReference type="GO" id="GO:0005634">
    <property type="term" value="C:nucleus"/>
    <property type="evidence" value="ECO:0007669"/>
    <property type="project" value="UniProtKB-ARBA"/>
</dbReference>
<dbReference type="STRING" id="403673.A0A177WWY8"/>
<protein>
    <recommendedName>
        <fullName evidence="1">Integrase catalytic domain-containing protein</fullName>
    </recommendedName>
</protein>